<keyword evidence="6 12" id="KW-0732">Signal</keyword>
<dbReference type="InterPro" id="IPR013356">
    <property type="entry name" value="T2SS_GspD"/>
</dbReference>
<dbReference type="EMBL" id="CP065668">
    <property type="protein sequence ID" value="QPS05883.1"/>
    <property type="molecule type" value="Genomic_DNA"/>
</dbReference>
<accession>A0A7T2RYY7</accession>
<dbReference type="Pfam" id="PF00263">
    <property type="entry name" value="Secretin"/>
    <property type="match status" value="1"/>
</dbReference>
<dbReference type="AlphaFoldDB" id="A0A7T2RYY7"/>
<evidence type="ECO:0000256" key="7">
    <source>
        <dbReference type="ARBA" id="ARBA00022927"/>
    </source>
</evidence>
<sequence>MQLTNRPIRTALALAVCQLLLACAQPAKNNFVSHFREDTRQSDYVFLPDDDADAAKGKKSESADSAKPRILDGTGKLLGEAKSFPAVEGKPVKLNFEDAPLSQVVRTVLGDILSLDYVLHPPITGNITLSTRSTIPADQALNLLETALQANGLAMVRDARGTYHVGRVDALKSIGATVRQAVSDKPLAPGYGTIIVPLQYIGANEMAAILRPMVPGDAILRVDNIRNLLVMAGSRAQAEGWLDMVRTFDVNLLEGMSVGVFPLKYVSIQEVSAALQIMNGGAGAGGAAAPGVAPGAASAVRPGAVGTGAIAGGAGAAAGAAAGLTEGNPLFGALRIMPIERLNSILVITPRAAYLDEARRWIAKLDQPGSGGSQPQLNIYRVQNGNARHLAGVLAGIFGGAMAGATANSGVAPGLGTSTSGSGFGNNSFGNSGFGNSSFGNSGFGSNSGFGNSGFGNSGFGNSGFGNSGFGGSSLGSGQRMGSNTGFGQSGTMGQPGSQGAVGANLGSIRVMADELNNTVLVWGTPAEFERIESTLKKLDLPPTQVLIEASIVEVTLNDTLRYGLQWAFSGDVGNKGYSGNGGLLSAGGEPPPPGAAGMNSAGQLTADAITLGQGFNYTLKNSLGNIKAVLTALAGKTQVKVVASPTVTVLDNHTAAISVGTQQPYQAGSTSTVNVGTSINYQYKDTGVNLQVTPSVNAGNLVTMTVNQSVTDVGGKDEVTQQRSFLQRQISSRVAVRSGESIVMGGLIQENSSEGRSGIPYLYDLPVVGNLFGSTNNSGARTELIVIITPRVVRTDIDLREVSDDLRERMRSLAPLLKTPSSVEVGPLTPAVP</sequence>
<dbReference type="PANTHER" id="PTHR30332:SF25">
    <property type="entry name" value="SECRETIN XPSD"/>
    <property type="match status" value="1"/>
</dbReference>
<dbReference type="Proteomes" id="UP000594778">
    <property type="component" value="Chromosome"/>
</dbReference>
<comment type="similarity">
    <text evidence="2">Belongs to the bacterial secretin family. GSP D subfamily.</text>
</comment>
<dbReference type="InterPro" id="IPR050810">
    <property type="entry name" value="Bact_Secretion_Sys_Channel"/>
</dbReference>
<keyword evidence="8" id="KW-0472">Membrane</keyword>
<keyword evidence="3 10" id="KW-0813">Transport</keyword>
<evidence type="ECO:0000256" key="6">
    <source>
        <dbReference type="ARBA" id="ARBA00022729"/>
    </source>
</evidence>
<evidence type="ECO:0000256" key="10">
    <source>
        <dbReference type="RuleBase" id="RU004004"/>
    </source>
</evidence>
<feature type="compositionally biased region" description="Polar residues" evidence="11">
    <location>
        <begin position="480"/>
        <end position="498"/>
    </location>
</feature>
<dbReference type="Gene3D" id="3.30.1370.120">
    <property type="match status" value="3"/>
</dbReference>
<name>A0A7T2RYY7_DELAC</name>
<comment type="subcellular location">
    <subcellularLocation>
        <location evidence="1 10">Cell outer membrane</location>
    </subcellularLocation>
</comment>
<evidence type="ECO:0000313" key="17">
    <source>
        <dbReference type="Proteomes" id="UP000594778"/>
    </source>
</evidence>
<evidence type="ECO:0000259" key="15">
    <source>
        <dbReference type="Pfam" id="PF21305"/>
    </source>
</evidence>
<dbReference type="GO" id="GO:0015627">
    <property type="term" value="C:type II protein secretion system complex"/>
    <property type="evidence" value="ECO:0007669"/>
    <property type="project" value="InterPro"/>
</dbReference>
<evidence type="ECO:0000259" key="13">
    <source>
        <dbReference type="Pfam" id="PF00263"/>
    </source>
</evidence>
<keyword evidence="4" id="KW-1134">Transmembrane beta strand</keyword>
<dbReference type="PROSITE" id="PS51257">
    <property type="entry name" value="PROKAR_LIPOPROTEIN"/>
    <property type="match status" value="1"/>
</dbReference>
<dbReference type="InterPro" id="IPR049371">
    <property type="entry name" value="GspD-like_N0"/>
</dbReference>
<keyword evidence="9" id="KW-0998">Cell outer membrane</keyword>
<evidence type="ECO:0000256" key="3">
    <source>
        <dbReference type="ARBA" id="ARBA00022448"/>
    </source>
</evidence>
<dbReference type="PRINTS" id="PR00811">
    <property type="entry name" value="BCTERIALGSPD"/>
</dbReference>
<evidence type="ECO:0000256" key="4">
    <source>
        <dbReference type="ARBA" id="ARBA00022452"/>
    </source>
</evidence>
<feature type="domain" description="NolW-like" evidence="14">
    <location>
        <begin position="379"/>
        <end position="545"/>
    </location>
</feature>
<feature type="domain" description="NolW-like" evidence="14">
    <location>
        <begin position="259"/>
        <end position="370"/>
    </location>
</feature>
<keyword evidence="7" id="KW-0653">Protein transport</keyword>
<feature type="domain" description="Type II/III secretion system secretin-like" evidence="13">
    <location>
        <begin position="633"/>
        <end position="795"/>
    </location>
</feature>
<feature type="domain" description="GspD-like N0" evidence="15">
    <location>
        <begin position="94"/>
        <end position="165"/>
    </location>
</feature>
<evidence type="ECO:0000259" key="14">
    <source>
        <dbReference type="Pfam" id="PF03958"/>
    </source>
</evidence>
<dbReference type="GO" id="GO:0009279">
    <property type="term" value="C:cell outer membrane"/>
    <property type="evidence" value="ECO:0007669"/>
    <property type="project" value="UniProtKB-SubCell"/>
</dbReference>
<organism evidence="16 17">
    <name type="scientific">Delftia acidovorans</name>
    <name type="common">Pseudomonas acidovorans</name>
    <name type="synonym">Comamonas acidovorans</name>
    <dbReference type="NCBI Taxonomy" id="80866"/>
    <lineage>
        <taxon>Bacteria</taxon>
        <taxon>Pseudomonadati</taxon>
        <taxon>Pseudomonadota</taxon>
        <taxon>Betaproteobacteria</taxon>
        <taxon>Burkholderiales</taxon>
        <taxon>Comamonadaceae</taxon>
        <taxon>Delftia</taxon>
    </lineage>
</organism>
<keyword evidence="5" id="KW-0812">Transmembrane</keyword>
<evidence type="ECO:0000256" key="12">
    <source>
        <dbReference type="SAM" id="SignalP"/>
    </source>
</evidence>
<evidence type="ECO:0000256" key="2">
    <source>
        <dbReference type="ARBA" id="ARBA00006980"/>
    </source>
</evidence>
<dbReference type="Pfam" id="PF03958">
    <property type="entry name" value="Secretin_N"/>
    <property type="match status" value="2"/>
</dbReference>
<proteinExistence type="inferred from homology"/>
<evidence type="ECO:0000256" key="5">
    <source>
        <dbReference type="ARBA" id="ARBA00022692"/>
    </source>
</evidence>
<dbReference type="NCBIfam" id="TIGR02517">
    <property type="entry name" value="type_II_gspD"/>
    <property type="match status" value="1"/>
</dbReference>
<reference evidence="16 17" key="1">
    <citation type="submission" date="2020-12" db="EMBL/GenBank/DDBJ databases">
        <title>FDA dAtabase for Regulatory Grade micrObial Sequences (FDA-ARGOS): Supporting development and validation of Infectious Disease Dx tests.</title>
        <authorList>
            <person name="Sproer C."/>
            <person name="Gronow S."/>
            <person name="Severitt S."/>
            <person name="Schroder I."/>
            <person name="Tallon L."/>
            <person name="Sadzewicz L."/>
            <person name="Zhao X."/>
            <person name="Boylan J."/>
            <person name="Ott S."/>
            <person name="Bowen H."/>
            <person name="Vavikolanu K."/>
            <person name="Mehta A."/>
            <person name="Aluvathingal J."/>
            <person name="Nadendla S."/>
            <person name="Lowell S."/>
            <person name="Myers T."/>
            <person name="Yan Y."/>
            <person name="Sichtig H."/>
        </authorList>
    </citation>
    <scope>NUCLEOTIDE SEQUENCE [LARGE SCALE GENOMIC DNA]</scope>
    <source>
        <strain evidence="16 17">FDAARGOS_909</strain>
    </source>
</reference>
<evidence type="ECO:0000313" key="16">
    <source>
        <dbReference type="EMBL" id="QPS05883.1"/>
    </source>
</evidence>
<evidence type="ECO:0000256" key="8">
    <source>
        <dbReference type="ARBA" id="ARBA00023136"/>
    </source>
</evidence>
<dbReference type="Pfam" id="PF21305">
    <property type="entry name" value="type_II_gspD_N0"/>
    <property type="match status" value="1"/>
</dbReference>
<evidence type="ECO:0000256" key="1">
    <source>
        <dbReference type="ARBA" id="ARBA00004442"/>
    </source>
</evidence>
<dbReference type="Gene3D" id="3.55.50.30">
    <property type="match status" value="1"/>
</dbReference>
<feature type="region of interest" description="Disordered" evidence="11">
    <location>
        <begin position="471"/>
        <end position="501"/>
    </location>
</feature>
<evidence type="ECO:0000256" key="9">
    <source>
        <dbReference type="ARBA" id="ARBA00023237"/>
    </source>
</evidence>
<gene>
    <name evidence="16" type="primary">gspD</name>
    <name evidence="16" type="ORF">I6G66_16275</name>
</gene>
<dbReference type="PANTHER" id="PTHR30332">
    <property type="entry name" value="PROBABLE GENERAL SECRETION PATHWAY PROTEIN D"/>
    <property type="match status" value="1"/>
</dbReference>
<dbReference type="InterPro" id="IPR005644">
    <property type="entry name" value="NolW-like"/>
</dbReference>
<dbReference type="InterPro" id="IPR001775">
    <property type="entry name" value="GspD/PilQ"/>
</dbReference>
<feature type="chain" id="PRO_5032618103" evidence="12">
    <location>
        <begin position="30"/>
        <end position="834"/>
    </location>
</feature>
<dbReference type="GO" id="GO:0015628">
    <property type="term" value="P:protein secretion by the type II secretion system"/>
    <property type="evidence" value="ECO:0007669"/>
    <property type="project" value="InterPro"/>
</dbReference>
<feature type="signal peptide" evidence="12">
    <location>
        <begin position="1"/>
        <end position="29"/>
    </location>
</feature>
<dbReference type="InterPro" id="IPR038591">
    <property type="entry name" value="NolW-like_sf"/>
</dbReference>
<dbReference type="InterPro" id="IPR004846">
    <property type="entry name" value="T2SS/T3SS_dom"/>
</dbReference>
<evidence type="ECO:0000256" key="11">
    <source>
        <dbReference type="SAM" id="MobiDB-lite"/>
    </source>
</evidence>
<protein>
    <submittedName>
        <fullName evidence="16">Type II secretion system secretin GspD</fullName>
    </submittedName>
</protein>